<evidence type="ECO:0000313" key="5">
    <source>
        <dbReference type="Proteomes" id="UP000323011"/>
    </source>
</evidence>
<proteinExistence type="predicted"/>
<dbReference type="OrthoDB" id="330671at2759"/>
<dbReference type="InterPro" id="IPR004821">
    <property type="entry name" value="Cyt_trans-like"/>
</dbReference>
<dbReference type="NCBIfam" id="TIGR00125">
    <property type="entry name" value="cyt_tran_rel"/>
    <property type="match status" value="1"/>
</dbReference>
<reference evidence="4 5" key="1">
    <citation type="submission" date="2019-07" db="EMBL/GenBank/DDBJ databases">
        <title>Genomes of Cafeteria roenbergensis.</title>
        <authorList>
            <person name="Fischer M.G."/>
            <person name="Hackl T."/>
            <person name="Roman M."/>
        </authorList>
    </citation>
    <scope>NUCLEOTIDE SEQUENCE [LARGE SCALE GENOMIC DNA]</scope>
    <source>
        <strain evidence="2 5">BVI</strain>
        <strain evidence="3 4">E4-10P</strain>
    </source>
</reference>
<dbReference type="PANTHER" id="PTHR10695:SF46">
    <property type="entry name" value="BIFUNCTIONAL COENZYME A SYNTHASE-RELATED"/>
    <property type="match status" value="1"/>
</dbReference>
<evidence type="ECO:0000313" key="2">
    <source>
        <dbReference type="EMBL" id="KAA0150854.1"/>
    </source>
</evidence>
<dbReference type="EMBL" id="VLTN01000031">
    <property type="protein sequence ID" value="KAA0150854.1"/>
    <property type="molecule type" value="Genomic_DNA"/>
</dbReference>
<dbReference type="InterPro" id="IPR014729">
    <property type="entry name" value="Rossmann-like_a/b/a_fold"/>
</dbReference>
<dbReference type="Gene3D" id="3.40.50.620">
    <property type="entry name" value="HUPs"/>
    <property type="match status" value="1"/>
</dbReference>
<protein>
    <recommendedName>
        <fullName evidence="1">Cytidyltransferase-like domain-containing protein</fullName>
    </recommendedName>
</protein>
<dbReference type="AlphaFoldDB" id="A0A5A8CE61"/>
<dbReference type="GO" id="GO:0015937">
    <property type="term" value="P:coenzyme A biosynthetic process"/>
    <property type="evidence" value="ECO:0007669"/>
    <property type="project" value="TreeGrafter"/>
</dbReference>
<gene>
    <name evidence="3" type="ORF">FNF27_04441</name>
    <name evidence="2" type="ORF">FNF29_04968</name>
</gene>
<sequence>MAASRAVRATLDLKTLLGRLGASPASVLVAVLLPASAAADAAAGSKLVEAAVENSVRDIISGSSAGGGAGASPKEVRLTMMPLVLGAQLARKVLGAARVVGAAESASHSACFHIPLGAVEAAFAGAQSAARASAVRVAVGLSLPQSVACRPDASGESVRAFTADAFASHDAVVFAIPPGALPMPPSGEELLAAAAELCGPPACVGGIRAALEAHLRVEGGFDVGTVEYGAPAAEGDAPWMLPAEALDAMPASATGSVDHVVIGGTFDRLHAGHWKLIAAAAALAGRRLTIGVTSDAMIASKEGAEQIQPEAVRAEAAKAAALAVAPGLEVRCPLISDPMGPSATDETMGAIVVSSETARGADAINRARFAAGLGLLRPFVVSRLGAAGLSSTELRRLDRS</sequence>
<dbReference type="PANTHER" id="PTHR10695">
    <property type="entry name" value="DEPHOSPHO-COA KINASE-RELATED"/>
    <property type="match status" value="1"/>
</dbReference>
<dbReference type="Pfam" id="PF01467">
    <property type="entry name" value="CTP_transf_like"/>
    <property type="match status" value="1"/>
</dbReference>
<dbReference type="GO" id="GO:0004140">
    <property type="term" value="F:dephospho-CoA kinase activity"/>
    <property type="evidence" value="ECO:0007669"/>
    <property type="project" value="TreeGrafter"/>
</dbReference>
<evidence type="ECO:0000313" key="3">
    <source>
        <dbReference type="EMBL" id="KAA0174055.1"/>
    </source>
</evidence>
<dbReference type="SUPFAM" id="SSF52374">
    <property type="entry name" value="Nucleotidylyl transferase"/>
    <property type="match status" value="1"/>
</dbReference>
<keyword evidence="5" id="KW-1185">Reference proteome</keyword>
<dbReference type="EMBL" id="VLTO01000026">
    <property type="protein sequence ID" value="KAA0174055.1"/>
    <property type="molecule type" value="Genomic_DNA"/>
</dbReference>
<feature type="domain" description="Cytidyltransferase-like" evidence="1">
    <location>
        <begin position="261"/>
        <end position="326"/>
    </location>
</feature>
<comment type="caution">
    <text evidence="2">The sequence shown here is derived from an EMBL/GenBank/DDBJ whole genome shotgun (WGS) entry which is preliminary data.</text>
</comment>
<dbReference type="Proteomes" id="UP000323011">
    <property type="component" value="Unassembled WGS sequence"/>
</dbReference>
<organism evidence="2 5">
    <name type="scientific">Cafeteria roenbergensis</name>
    <name type="common">Marine flagellate</name>
    <dbReference type="NCBI Taxonomy" id="33653"/>
    <lineage>
        <taxon>Eukaryota</taxon>
        <taxon>Sar</taxon>
        <taxon>Stramenopiles</taxon>
        <taxon>Bigyra</taxon>
        <taxon>Opalozoa</taxon>
        <taxon>Bicosoecida</taxon>
        <taxon>Cafeteriaceae</taxon>
        <taxon>Cafeteria</taxon>
    </lineage>
</organism>
<name>A0A5A8CE61_CAFRO</name>
<evidence type="ECO:0000313" key="4">
    <source>
        <dbReference type="Proteomes" id="UP000322899"/>
    </source>
</evidence>
<evidence type="ECO:0000259" key="1">
    <source>
        <dbReference type="Pfam" id="PF01467"/>
    </source>
</evidence>
<accession>A0A5A8CE61</accession>
<dbReference type="Proteomes" id="UP000322899">
    <property type="component" value="Unassembled WGS sequence"/>
</dbReference>